<evidence type="ECO:0000256" key="3">
    <source>
        <dbReference type="ARBA" id="ARBA00022692"/>
    </source>
</evidence>
<dbReference type="InterPro" id="IPR019579">
    <property type="entry name" value="FAM161A/B"/>
</dbReference>
<dbReference type="GO" id="GO:0004930">
    <property type="term" value="F:G protein-coupled receptor activity"/>
    <property type="evidence" value="ECO:0007669"/>
    <property type="project" value="UniProtKB-KW"/>
</dbReference>
<evidence type="ECO:0000256" key="2">
    <source>
        <dbReference type="ARBA" id="ARBA00022475"/>
    </source>
</evidence>
<protein>
    <recommendedName>
        <fullName evidence="12">G-protein coupled receptors family 1 profile domain-containing protein</fullName>
    </recommendedName>
</protein>
<feature type="compositionally biased region" description="Low complexity" evidence="11">
    <location>
        <begin position="716"/>
        <end position="728"/>
    </location>
</feature>
<feature type="transmembrane region" description="Helical" evidence="10">
    <location>
        <begin position="149"/>
        <end position="174"/>
    </location>
</feature>
<feature type="region of interest" description="Disordered" evidence="11">
    <location>
        <begin position="792"/>
        <end position="819"/>
    </location>
</feature>
<accession>A0ABD2WDI0</accession>
<keyword evidence="5 10" id="KW-0297">G-protein coupled receptor</keyword>
<evidence type="ECO:0000256" key="7">
    <source>
        <dbReference type="ARBA" id="ARBA00023170"/>
    </source>
</evidence>
<feature type="domain" description="G-protein coupled receptors family 1 profile" evidence="12">
    <location>
        <begin position="43"/>
        <end position="274"/>
    </location>
</feature>
<dbReference type="PANTHER" id="PTHR24241">
    <property type="entry name" value="NEUROPEPTIDE RECEPTOR-RELATED G-PROTEIN COUPLED RECEPTOR"/>
    <property type="match status" value="1"/>
</dbReference>
<feature type="compositionally biased region" description="Basic residues" evidence="11">
    <location>
        <begin position="904"/>
        <end position="920"/>
    </location>
</feature>
<dbReference type="Gene3D" id="1.20.1070.10">
    <property type="entry name" value="Rhodopsin 7-helix transmembrane proteins"/>
    <property type="match status" value="1"/>
</dbReference>
<feature type="compositionally biased region" description="Polar residues" evidence="11">
    <location>
        <begin position="736"/>
        <end position="747"/>
    </location>
</feature>
<dbReference type="InterPro" id="IPR001817">
    <property type="entry name" value="Vasoprsn_rcpt"/>
</dbReference>
<dbReference type="Pfam" id="PF00001">
    <property type="entry name" value="7tm_1"/>
    <property type="match status" value="1"/>
</dbReference>
<evidence type="ECO:0000256" key="1">
    <source>
        <dbReference type="ARBA" id="ARBA00004651"/>
    </source>
</evidence>
<evidence type="ECO:0000256" key="9">
    <source>
        <dbReference type="ARBA" id="ARBA00023224"/>
    </source>
</evidence>
<name>A0ABD2WDI0_9HYME</name>
<dbReference type="Proteomes" id="UP001627154">
    <property type="component" value="Unassembled WGS sequence"/>
</dbReference>
<feature type="region of interest" description="Disordered" evidence="11">
    <location>
        <begin position="704"/>
        <end position="763"/>
    </location>
</feature>
<feature type="region of interest" description="Disordered" evidence="11">
    <location>
        <begin position="993"/>
        <end position="1040"/>
    </location>
</feature>
<dbReference type="CDD" id="cd15196">
    <property type="entry name" value="7tmA_Vasopressin_Oxytocin"/>
    <property type="match status" value="1"/>
</dbReference>
<keyword evidence="2" id="KW-1003">Cell membrane</keyword>
<keyword evidence="8 10" id="KW-0325">Glycoprotein</keyword>
<evidence type="ECO:0000313" key="14">
    <source>
        <dbReference type="Proteomes" id="UP001627154"/>
    </source>
</evidence>
<feature type="compositionally biased region" description="Low complexity" evidence="11">
    <location>
        <begin position="430"/>
        <end position="440"/>
    </location>
</feature>
<feature type="region of interest" description="Disordered" evidence="11">
    <location>
        <begin position="635"/>
        <end position="665"/>
    </location>
</feature>
<feature type="transmembrane region" description="Helical" evidence="10">
    <location>
        <begin position="194"/>
        <end position="215"/>
    </location>
</feature>
<feature type="compositionally biased region" description="Low complexity" evidence="11">
    <location>
        <begin position="884"/>
        <end position="899"/>
    </location>
</feature>
<dbReference type="PROSITE" id="PS00237">
    <property type="entry name" value="G_PROTEIN_RECEP_F1_1"/>
    <property type="match status" value="1"/>
</dbReference>
<comment type="subcellular location">
    <subcellularLocation>
        <location evidence="1 10">Cell membrane</location>
        <topology evidence="1 10">Multi-pass membrane protein</topology>
    </subcellularLocation>
</comment>
<comment type="caution">
    <text evidence="10">Lacks conserved residue(s) required for the propagation of feature annotation.</text>
</comment>
<gene>
    <name evidence="13" type="ORF">TKK_014123</name>
</gene>
<feature type="compositionally biased region" description="Low complexity" evidence="11">
    <location>
        <begin position="921"/>
        <end position="935"/>
    </location>
</feature>
<dbReference type="PRINTS" id="PR00237">
    <property type="entry name" value="GPCRRHODOPSN"/>
</dbReference>
<evidence type="ECO:0000256" key="6">
    <source>
        <dbReference type="ARBA" id="ARBA00023136"/>
    </source>
</evidence>
<evidence type="ECO:0000256" key="11">
    <source>
        <dbReference type="SAM" id="MobiDB-lite"/>
    </source>
</evidence>
<feature type="region of interest" description="Disordered" evidence="11">
    <location>
        <begin position="878"/>
        <end position="950"/>
    </location>
</feature>
<dbReference type="PANTHER" id="PTHR24241:SF161">
    <property type="entry name" value="G-PROTEIN COUPLED RECEPTORS FAMILY 1 PROFILE DOMAIN-CONTAINING PROTEIN"/>
    <property type="match status" value="1"/>
</dbReference>
<dbReference type="SUPFAM" id="SSF81321">
    <property type="entry name" value="Family A G protein-coupled receptor-like"/>
    <property type="match status" value="1"/>
</dbReference>
<feature type="region of interest" description="Disordered" evidence="11">
    <location>
        <begin position="418"/>
        <end position="440"/>
    </location>
</feature>
<dbReference type="PRINTS" id="PR00896">
    <property type="entry name" value="VASOPRESSINR"/>
</dbReference>
<feature type="region of interest" description="Disordered" evidence="11">
    <location>
        <begin position="487"/>
        <end position="539"/>
    </location>
</feature>
<keyword evidence="4 10" id="KW-1133">Transmembrane helix</keyword>
<keyword evidence="6 10" id="KW-0472">Membrane</keyword>
<feature type="transmembrane region" description="Helical" evidence="10">
    <location>
        <begin position="261"/>
        <end position="283"/>
    </location>
</feature>
<feature type="transmembrane region" description="Helical" evidence="10">
    <location>
        <begin position="30"/>
        <end position="53"/>
    </location>
</feature>
<comment type="similarity">
    <text evidence="10">Belongs to the G-protein coupled receptor 1 family. Vasopressin/oxytocin receptor subfamily.</text>
</comment>
<reference evidence="13 14" key="1">
    <citation type="journal article" date="2024" name="bioRxiv">
        <title>A reference genome for Trichogramma kaykai: A tiny desert-dwelling parasitoid wasp with competing sex-ratio distorters.</title>
        <authorList>
            <person name="Culotta J."/>
            <person name="Lindsey A.R."/>
        </authorList>
    </citation>
    <scope>NUCLEOTIDE SEQUENCE [LARGE SCALE GENOMIC DNA]</scope>
    <source>
        <strain evidence="13 14">KSX58</strain>
    </source>
</reference>
<organism evidence="13 14">
    <name type="scientific">Trichogramma kaykai</name>
    <dbReference type="NCBI Taxonomy" id="54128"/>
    <lineage>
        <taxon>Eukaryota</taxon>
        <taxon>Metazoa</taxon>
        <taxon>Ecdysozoa</taxon>
        <taxon>Arthropoda</taxon>
        <taxon>Hexapoda</taxon>
        <taxon>Insecta</taxon>
        <taxon>Pterygota</taxon>
        <taxon>Neoptera</taxon>
        <taxon>Endopterygota</taxon>
        <taxon>Hymenoptera</taxon>
        <taxon>Apocrita</taxon>
        <taxon>Proctotrupomorpha</taxon>
        <taxon>Chalcidoidea</taxon>
        <taxon>Trichogrammatidae</taxon>
        <taxon>Trichogramma</taxon>
    </lineage>
</organism>
<dbReference type="PROSITE" id="PS50262">
    <property type="entry name" value="G_PROTEIN_RECEP_F1_2"/>
    <property type="match status" value="1"/>
</dbReference>
<keyword evidence="14" id="KW-1185">Reference proteome</keyword>
<dbReference type="InterPro" id="IPR017452">
    <property type="entry name" value="GPCR_Rhodpsn_7TM"/>
</dbReference>
<keyword evidence="7 10" id="KW-0675">Receptor</keyword>
<feature type="compositionally biased region" description="Basic residues" evidence="11">
    <location>
        <begin position="994"/>
        <end position="1005"/>
    </location>
</feature>
<feature type="compositionally biased region" description="Basic and acidic residues" evidence="11">
    <location>
        <begin position="489"/>
        <end position="512"/>
    </location>
</feature>
<keyword evidence="3 10" id="KW-0812">Transmembrane</keyword>
<evidence type="ECO:0000313" key="13">
    <source>
        <dbReference type="EMBL" id="KAL3391055.1"/>
    </source>
</evidence>
<evidence type="ECO:0000259" key="12">
    <source>
        <dbReference type="PROSITE" id="PS50262"/>
    </source>
</evidence>
<comment type="caution">
    <text evidence="13">The sequence shown here is derived from an EMBL/GenBank/DDBJ whole genome shotgun (WGS) entry which is preliminary data.</text>
</comment>
<feature type="compositionally biased region" description="Basic and acidic residues" evidence="11">
    <location>
        <begin position="794"/>
        <end position="819"/>
    </location>
</feature>
<keyword evidence="9 10" id="KW-0807">Transducer</keyword>
<proteinExistence type="inferred from homology"/>
<evidence type="ECO:0000256" key="4">
    <source>
        <dbReference type="ARBA" id="ARBA00022989"/>
    </source>
</evidence>
<feature type="compositionally biased region" description="Polar residues" evidence="11">
    <location>
        <begin position="936"/>
        <end position="949"/>
    </location>
</feature>
<evidence type="ECO:0000256" key="10">
    <source>
        <dbReference type="RuleBase" id="RU046427"/>
    </source>
</evidence>
<dbReference type="EMBL" id="JBJJXI010000112">
    <property type="protein sequence ID" value="KAL3391055.1"/>
    <property type="molecule type" value="Genomic_DNA"/>
</dbReference>
<evidence type="ECO:0000256" key="8">
    <source>
        <dbReference type="ARBA" id="ARBA00023180"/>
    </source>
</evidence>
<dbReference type="AlphaFoldDB" id="A0ABD2WDI0"/>
<dbReference type="Pfam" id="PF10595">
    <property type="entry name" value="FAM161A_B"/>
    <property type="match status" value="1"/>
</dbReference>
<sequence>MENTTNDTMSGVESGIEEDERDNDLVKVELLVLSLIFLVTLMGNSLVLFAIYLRRCRGRRQRLTRMHFFVMHLSIADLVTGLLNVLPQLAWDITFRFHGGEILCKLVKFGQPLGSYLSSYVLMATAADRYHAICYPLSYCRTTSRRSRITVYTAWILSLLLCLPQIFIFSIQEIAPGIWDCWATFDLPYAKKAYVTWFSIMIFLLPFSVLTFTYVEICLSIWHNREVAMLESQQALQPQIRARNQSSLISKAKINTIKQTLAVVILYAASSMPFIGGQLWSAWDPYAAESAFFKGMREPDVHDTVAAEQLDELRQSLDLSHVQLRAAHRPDEIFAQSGEARSSLELCVRDELADFYENLPDHEELQQLSNEQFKQKLDYLKRKQRILLKNLRNCLEQDEATASATASATNLDRLSTASVRSRCPSVKSPNNNNISSTNNINELSLKGRRCNFEESPVSHHNNSMPSLLLSSARIDCLEDEADCLTHGTRGKEREKSAKQRRNEKILLGKSDESPDSEAETKSLPPRSSSDRWQPTVPKPFSFTAKEDAEKYMSQLDHQLENDFWSSPSRLSRKSPAKKRRIRRIPLTSKIPMYDKLCAEKAARSRFIREECALNLMSQVRPFKLECDRRAMRALTRSSPELRSIGSESGVGGGKKSSSSTRFRAKPVPRHLLSSDVYDRMLEDEYFRNIQKRIRAAELLRSSSLPPSMARRDRCKSATSLLSSSIASKSPEDHQQPNKSKTSGSSSQAGGGEVPSGRADTPLSSSLRAHSLAMTTASLPPHGNNIAAMLRAQASRHEHERDMDFRASLRRDEAREQAERHRMQMEMMLDRVTRIPTLFERYSQDDDALTLQSFQNSLRLCPRLQDSFCFEPSRYLHHHHHAHHQQQQGSSTSNNNNNNNGICSSRRKKKTYNCGTSKHRSSSSADSYASLLSMSSERPNSVGSLTSSSPDYDARKLYSRLENNCGMNAKKRGPLRVSINEKAELIDDDHANMTTHHHHHHHHQCSSKKDKERASSECLNSAGGPRLCSGSVDVDSRRATN</sequence>
<dbReference type="InterPro" id="IPR000276">
    <property type="entry name" value="GPCR_Rhodpsn"/>
</dbReference>
<evidence type="ECO:0000256" key="5">
    <source>
        <dbReference type="ARBA" id="ARBA00023040"/>
    </source>
</evidence>
<dbReference type="GO" id="GO:0005886">
    <property type="term" value="C:plasma membrane"/>
    <property type="evidence" value="ECO:0007669"/>
    <property type="project" value="UniProtKB-SubCell"/>
</dbReference>